<dbReference type="AlphaFoldDB" id="A0A4S8LDP4"/>
<dbReference type="Proteomes" id="UP000297245">
    <property type="component" value="Unassembled WGS sequence"/>
</dbReference>
<organism evidence="1 2">
    <name type="scientific">Dendrothele bispora (strain CBS 962.96)</name>
    <dbReference type="NCBI Taxonomy" id="1314807"/>
    <lineage>
        <taxon>Eukaryota</taxon>
        <taxon>Fungi</taxon>
        <taxon>Dikarya</taxon>
        <taxon>Basidiomycota</taxon>
        <taxon>Agaricomycotina</taxon>
        <taxon>Agaricomycetes</taxon>
        <taxon>Agaricomycetidae</taxon>
        <taxon>Agaricales</taxon>
        <taxon>Agaricales incertae sedis</taxon>
        <taxon>Dendrothele</taxon>
    </lineage>
</organism>
<protein>
    <submittedName>
        <fullName evidence="1">Uncharacterized protein</fullName>
    </submittedName>
</protein>
<gene>
    <name evidence="1" type="ORF">K435DRAFT_731007</name>
</gene>
<reference evidence="1 2" key="1">
    <citation type="journal article" date="2019" name="Nat. Ecol. Evol.">
        <title>Megaphylogeny resolves global patterns of mushroom evolution.</title>
        <authorList>
            <person name="Varga T."/>
            <person name="Krizsan K."/>
            <person name="Foldi C."/>
            <person name="Dima B."/>
            <person name="Sanchez-Garcia M."/>
            <person name="Sanchez-Ramirez S."/>
            <person name="Szollosi G.J."/>
            <person name="Szarkandi J.G."/>
            <person name="Papp V."/>
            <person name="Albert L."/>
            <person name="Andreopoulos W."/>
            <person name="Angelini C."/>
            <person name="Antonin V."/>
            <person name="Barry K.W."/>
            <person name="Bougher N.L."/>
            <person name="Buchanan P."/>
            <person name="Buyck B."/>
            <person name="Bense V."/>
            <person name="Catcheside P."/>
            <person name="Chovatia M."/>
            <person name="Cooper J."/>
            <person name="Damon W."/>
            <person name="Desjardin D."/>
            <person name="Finy P."/>
            <person name="Geml J."/>
            <person name="Haridas S."/>
            <person name="Hughes K."/>
            <person name="Justo A."/>
            <person name="Karasinski D."/>
            <person name="Kautmanova I."/>
            <person name="Kiss B."/>
            <person name="Kocsube S."/>
            <person name="Kotiranta H."/>
            <person name="LaButti K.M."/>
            <person name="Lechner B.E."/>
            <person name="Liimatainen K."/>
            <person name="Lipzen A."/>
            <person name="Lukacs Z."/>
            <person name="Mihaltcheva S."/>
            <person name="Morgado L.N."/>
            <person name="Niskanen T."/>
            <person name="Noordeloos M.E."/>
            <person name="Ohm R.A."/>
            <person name="Ortiz-Santana B."/>
            <person name="Ovrebo C."/>
            <person name="Racz N."/>
            <person name="Riley R."/>
            <person name="Savchenko A."/>
            <person name="Shiryaev A."/>
            <person name="Soop K."/>
            <person name="Spirin V."/>
            <person name="Szebenyi C."/>
            <person name="Tomsovsky M."/>
            <person name="Tulloss R.E."/>
            <person name="Uehling J."/>
            <person name="Grigoriev I.V."/>
            <person name="Vagvolgyi C."/>
            <person name="Papp T."/>
            <person name="Martin F.M."/>
            <person name="Miettinen O."/>
            <person name="Hibbett D.S."/>
            <person name="Nagy L.G."/>
        </authorList>
    </citation>
    <scope>NUCLEOTIDE SEQUENCE [LARGE SCALE GENOMIC DNA]</scope>
    <source>
        <strain evidence="1 2">CBS 962.96</strain>
    </source>
</reference>
<name>A0A4S8LDP4_DENBC</name>
<dbReference type="OrthoDB" id="159449at2759"/>
<keyword evidence="2" id="KW-1185">Reference proteome</keyword>
<evidence type="ECO:0000313" key="2">
    <source>
        <dbReference type="Proteomes" id="UP000297245"/>
    </source>
</evidence>
<evidence type="ECO:0000313" key="1">
    <source>
        <dbReference type="EMBL" id="THU87057.1"/>
    </source>
</evidence>
<dbReference type="EMBL" id="ML179466">
    <property type="protein sequence ID" value="THU87057.1"/>
    <property type="molecule type" value="Genomic_DNA"/>
</dbReference>
<proteinExistence type="predicted"/>
<sequence length="59" mass="7086">MIWFVSRFDFLQENPHDRKTCPEKREDAAELSRWTRFAVKEGIEKCTATHDCVVERNEE</sequence>
<accession>A0A4S8LDP4</accession>